<dbReference type="RefSeq" id="WP_175200646.1">
    <property type="nucleotide sequence ID" value="NZ_CADILH010000002.1"/>
</dbReference>
<evidence type="ECO:0000259" key="1">
    <source>
        <dbReference type="Pfam" id="PF13454"/>
    </source>
</evidence>
<dbReference type="Gene3D" id="3.50.50.60">
    <property type="entry name" value="FAD/NAD(P)-binding domain"/>
    <property type="match status" value="2"/>
</dbReference>
<evidence type="ECO:0000313" key="2">
    <source>
        <dbReference type="EMBL" id="CAB3930251.1"/>
    </source>
</evidence>
<proteinExistence type="predicted"/>
<protein>
    <recommendedName>
        <fullName evidence="1">FAD-dependent urate hydroxylase HpyO/Asp monooxygenase CreE-like FAD/NAD(P)-binding domain-containing protein</fullName>
    </recommendedName>
</protein>
<accession>A0A6S7F7I7</accession>
<dbReference type="PANTHER" id="PTHR40254:SF1">
    <property type="entry name" value="BLR0577 PROTEIN"/>
    <property type="match status" value="1"/>
</dbReference>
<dbReference type="InterPro" id="IPR052189">
    <property type="entry name" value="L-asp_N-monooxygenase_NS-form"/>
</dbReference>
<reference evidence="2 3" key="1">
    <citation type="submission" date="2020-04" db="EMBL/GenBank/DDBJ databases">
        <authorList>
            <person name="De Canck E."/>
        </authorList>
    </citation>
    <scope>NUCLEOTIDE SEQUENCE [LARGE SCALE GENOMIC DNA]</scope>
    <source>
        <strain evidence="2 3">LMG 6000</strain>
    </source>
</reference>
<sequence>MSIPQVSPVAIVGGGAAGTLLALHLARRHGIRVTLYDGAGAFGRGAAYSATSPWHRLNVPALRMGGWHADDPEAFLQWLADRDGGTPQSQGGRYVERSVYGEWLSQQLFDAVRAGGVRLVKANVQALQRASAGPGGTWRLLLDDGRRHFAQAVALCQGNALPRALPGVQGHARCIGNPWLAHALAPIGRQDDVVVAGSGASGVDTVLELLHTGHRGRIDLVSRRALLPLPHSLPELQAVPPTPALFDSSDIAPTLRHLYRAVRSAITADHQTQRPWQSTMDAVLHQADALWAGLTLRDRRRFLRHVRPYWMVFRHRADPAVLAALQAAQHRGQLRRTAGRIESVDAHDDRLRVHIALRHAGGTGALIGADWVINATGPDERIMLRSDPLIAGLLRDGHARAGELGLGLDVRADGEVVPAGGQQNPALFALGLPTRGVFWEVTSVPALRMRAAPLAARLAEHLRRPAEAA</sequence>
<dbReference type="InterPro" id="IPR038732">
    <property type="entry name" value="HpyO/CreE_NAD-binding"/>
</dbReference>
<gene>
    <name evidence="2" type="ORF">LMG6000_01305</name>
</gene>
<dbReference type="SUPFAM" id="SSF51905">
    <property type="entry name" value="FAD/NAD(P)-binding domain"/>
    <property type="match status" value="2"/>
</dbReference>
<dbReference type="AlphaFoldDB" id="A0A6S7F7I7"/>
<dbReference type="Pfam" id="PF13454">
    <property type="entry name" value="NAD_binding_9"/>
    <property type="match status" value="1"/>
</dbReference>
<dbReference type="EMBL" id="CADILH010000002">
    <property type="protein sequence ID" value="CAB3930251.1"/>
    <property type="molecule type" value="Genomic_DNA"/>
</dbReference>
<dbReference type="PRINTS" id="PR00368">
    <property type="entry name" value="FADPNR"/>
</dbReference>
<organism evidence="2 3">
    <name type="scientific">Achromobacter insolitus</name>
    <dbReference type="NCBI Taxonomy" id="217204"/>
    <lineage>
        <taxon>Bacteria</taxon>
        <taxon>Pseudomonadati</taxon>
        <taxon>Pseudomonadota</taxon>
        <taxon>Betaproteobacteria</taxon>
        <taxon>Burkholderiales</taxon>
        <taxon>Alcaligenaceae</taxon>
        <taxon>Achromobacter</taxon>
    </lineage>
</organism>
<dbReference type="Proteomes" id="UP000494183">
    <property type="component" value="Unassembled WGS sequence"/>
</dbReference>
<evidence type="ECO:0000313" key="3">
    <source>
        <dbReference type="Proteomes" id="UP000494183"/>
    </source>
</evidence>
<keyword evidence="3" id="KW-1185">Reference proteome</keyword>
<name>A0A6S7F7I7_9BURK</name>
<feature type="domain" description="FAD-dependent urate hydroxylase HpyO/Asp monooxygenase CreE-like FAD/NAD(P)-binding" evidence="1">
    <location>
        <begin position="10"/>
        <end position="159"/>
    </location>
</feature>
<dbReference type="InterPro" id="IPR036188">
    <property type="entry name" value="FAD/NAD-bd_sf"/>
</dbReference>
<dbReference type="PANTHER" id="PTHR40254">
    <property type="entry name" value="BLR0577 PROTEIN"/>
    <property type="match status" value="1"/>
</dbReference>